<name>I5B0T4_9BACT</name>
<protein>
    <submittedName>
        <fullName evidence="1">Uncharacterized protein</fullName>
    </submittedName>
</protein>
<keyword evidence="2" id="KW-1185">Reference proteome</keyword>
<evidence type="ECO:0000313" key="2">
    <source>
        <dbReference type="Proteomes" id="UP000005778"/>
    </source>
</evidence>
<reference evidence="1 2" key="1">
    <citation type="submission" date="2011-09" db="EMBL/GenBank/DDBJ databases">
        <authorList>
            <consortium name="US DOE Joint Genome Institute (JGI-PGF)"/>
            <person name="Lucas S."/>
            <person name="Han J."/>
            <person name="Lapidus A."/>
            <person name="Cheng J.-F."/>
            <person name="Goodwin L."/>
            <person name="Pitluck S."/>
            <person name="Peters L."/>
            <person name="Land M.L."/>
            <person name="Hauser L."/>
            <person name="Orellana R."/>
            <person name="Lovley D."/>
            <person name="Woyke T.J."/>
        </authorList>
    </citation>
    <scope>NUCLEOTIDE SEQUENCE [LARGE SCALE GENOMIC DNA]</scope>
    <source>
        <strain evidence="1 2">2ac9</strain>
    </source>
</reference>
<sequence>MNLIMGETMKANILIVCFVFLILILIVPRFSMADEIQPDQQPEEETQQSQEPDYREFTDIIYEWTPGGTVIQVGNQTISRFNSVWLDRGEKTLEKVSQSYLKVGKPARVILLGKDKDGFWEAHKIVVFSGKGVEKAMSLLPKIRRKELLDRSD</sequence>
<proteinExistence type="predicted"/>
<reference evidence="1 2" key="2">
    <citation type="submission" date="2012-02" db="EMBL/GenBank/DDBJ databases">
        <title>Improved High-Quality Draft sequence of Desulfobacter postgatei 2ac9.</title>
        <authorList>
            <consortium name="US DOE Joint Genome Institute"/>
            <person name="Lucas S."/>
            <person name="Han J."/>
            <person name="Lapidus A."/>
            <person name="Cheng J.-F."/>
            <person name="Goodwin L."/>
            <person name="Pitluck S."/>
            <person name="Peters L."/>
            <person name="Ovchinnikova G."/>
            <person name="Held B."/>
            <person name="Detter J.C."/>
            <person name="Han C."/>
            <person name="Tapia R."/>
            <person name="Land M."/>
            <person name="Hauser L."/>
            <person name="Kyrpides N."/>
            <person name="Ivanova N."/>
            <person name="Pagani I."/>
            <person name="Orellana R."/>
            <person name="Lovley D."/>
            <person name="Woyke T."/>
        </authorList>
    </citation>
    <scope>NUCLEOTIDE SEQUENCE [LARGE SCALE GENOMIC DNA]</scope>
    <source>
        <strain evidence="1 2">2ac9</strain>
    </source>
</reference>
<dbReference type="AlphaFoldDB" id="I5B0T4"/>
<organism evidence="1 2">
    <name type="scientific">Desulfobacter postgatei 2ac9</name>
    <dbReference type="NCBI Taxonomy" id="879212"/>
    <lineage>
        <taxon>Bacteria</taxon>
        <taxon>Pseudomonadati</taxon>
        <taxon>Thermodesulfobacteriota</taxon>
        <taxon>Desulfobacteria</taxon>
        <taxon>Desulfobacterales</taxon>
        <taxon>Desulfobacteraceae</taxon>
        <taxon>Desulfobacter</taxon>
    </lineage>
</organism>
<dbReference type="HOGENOM" id="CLU_1710332_0_0_7"/>
<dbReference type="EMBL" id="CM001488">
    <property type="protein sequence ID" value="EIM63097.1"/>
    <property type="molecule type" value="Genomic_DNA"/>
</dbReference>
<dbReference type="STRING" id="879212.DespoDRAFT_01129"/>
<dbReference type="Proteomes" id="UP000005778">
    <property type="component" value="Chromosome"/>
</dbReference>
<gene>
    <name evidence="1" type="ORF">DespoDRAFT_01129</name>
</gene>
<evidence type="ECO:0000313" key="1">
    <source>
        <dbReference type="EMBL" id="EIM63097.1"/>
    </source>
</evidence>
<dbReference type="eggNOG" id="ENOG50348SJ">
    <property type="taxonomic scope" value="Bacteria"/>
</dbReference>
<dbReference type="RefSeq" id="WP_004072030.1">
    <property type="nucleotide sequence ID" value="NZ_CM001488.1"/>
</dbReference>
<accession>I5B0T4</accession>